<dbReference type="InterPro" id="IPR002902">
    <property type="entry name" value="GNK2"/>
</dbReference>
<dbReference type="PROSITE" id="PS51473">
    <property type="entry name" value="GNK2"/>
    <property type="match status" value="2"/>
</dbReference>
<evidence type="ECO:0000256" key="3">
    <source>
        <dbReference type="ARBA" id="ARBA00022553"/>
    </source>
</evidence>
<keyword evidence="8" id="KW-0547">Nucleotide-binding</keyword>
<evidence type="ECO:0000256" key="4">
    <source>
        <dbReference type="ARBA" id="ARBA00022679"/>
    </source>
</evidence>
<evidence type="ECO:0000256" key="19">
    <source>
        <dbReference type="SAM" id="SignalP"/>
    </source>
</evidence>
<keyword evidence="5 18" id="KW-0812">Transmembrane</keyword>
<dbReference type="PROSITE" id="PS50011">
    <property type="entry name" value="PROTEIN_KINASE_DOM"/>
    <property type="match status" value="1"/>
</dbReference>
<dbReference type="Pfam" id="PF07714">
    <property type="entry name" value="PK_Tyr_Ser-Thr"/>
    <property type="match status" value="1"/>
</dbReference>
<dbReference type="Gene3D" id="1.10.510.10">
    <property type="entry name" value="Transferase(Phosphotransferase) domain 1"/>
    <property type="match status" value="1"/>
</dbReference>
<organism evidence="22 23">
    <name type="scientific">Morus notabilis</name>
    <dbReference type="NCBI Taxonomy" id="981085"/>
    <lineage>
        <taxon>Eukaryota</taxon>
        <taxon>Viridiplantae</taxon>
        <taxon>Streptophyta</taxon>
        <taxon>Embryophyta</taxon>
        <taxon>Tracheophyta</taxon>
        <taxon>Spermatophyta</taxon>
        <taxon>Magnoliopsida</taxon>
        <taxon>eudicotyledons</taxon>
        <taxon>Gunneridae</taxon>
        <taxon>Pentapetalae</taxon>
        <taxon>rosids</taxon>
        <taxon>fabids</taxon>
        <taxon>Rosales</taxon>
        <taxon>Moraceae</taxon>
        <taxon>Moreae</taxon>
        <taxon>Morus</taxon>
    </lineage>
</organism>
<dbReference type="GO" id="GO:0004674">
    <property type="term" value="F:protein serine/threonine kinase activity"/>
    <property type="evidence" value="ECO:0007669"/>
    <property type="project" value="UniProtKB-KW"/>
</dbReference>
<keyword evidence="7" id="KW-0677">Repeat</keyword>
<keyword evidence="6 19" id="KW-0732">Signal</keyword>
<evidence type="ECO:0000256" key="12">
    <source>
        <dbReference type="ARBA" id="ARBA00023136"/>
    </source>
</evidence>
<evidence type="ECO:0000259" key="21">
    <source>
        <dbReference type="PROSITE" id="PS51473"/>
    </source>
</evidence>
<dbReference type="InterPro" id="IPR008271">
    <property type="entry name" value="Ser/Thr_kinase_AS"/>
</dbReference>
<keyword evidence="2" id="KW-0723">Serine/threonine-protein kinase</keyword>
<dbReference type="GO" id="GO:0016020">
    <property type="term" value="C:membrane"/>
    <property type="evidence" value="ECO:0007669"/>
    <property type="project" value="UniProtKB-SubCell"/>
</dbReference>
<dbReference type="PROSITE" id="PS00108">
    <property type="entry name" value="PROTEIN_KINASE_ST"/>
    <property type="match status" value="1"/>
</dbReference>
<evidence type="ECO:0000313" key="23">
    <source>
        <dbReference type="Proteomes" id="UP000030645"/>
    </source>
</evidence>
<feature type="domain" description="Gnk2-homologous" evidence="21">
    <location>
        <begin position="34"/>
        <end position="138"/>
    </location>
</feature>
<evidence type="ECO:0000256" key="18">
    <source>
        <dbReference type="SAM" id="Phobius"/>
    </source>
</evidence>
<dbReference type="SUPFAM" id="SSF56112">
    <property type="entry name" value="Protein kinase-like (PK-like)"/>
    <property type="match status" value="1"/>
</dbReference>
<evidence type="ECO:0000313" key="22">
    <source>
        <dbReference type="EMBL" id="EXC20318.1"/>
    </source>
</evidence>
<evidence type="ECO:0000256" key="1">
    <source>
        <dbReference type="ARBA" id="ARBA00004167"/>
    </source>
</evidence>
<feature type="transmembrane region" description="Helical" evidence="18">
    <location>
        <begin position="269"/>
        <end position="292"/>
    </location>
</feature>
<feature type="compositionally biased region" description="Polar residues" evidence="17">
    <location>
        <begin position="626"/>
        <end position="639"/>
    </location>
</feature>
<feature type="compositionally biased region" description="Low complexity" evidence="17">
    <location>
        <begin position="642"/>
        <end position="658"/>
    </location>
</feature>
<feature type="domain" description="Protein kinase" evidence="20">
    <location>
        <begin position="331"/>
        <end position="615"/>
    </location>
</feature>
<comment type="catalytic activity">
    <reaction evidence="15">
        <text>L-seryl-[protein] + ATP = O-phospho-L-seryl-[protein] + ADP + H(+)</text>
        <dbReference type="Rhea" id="RHEA:17989"/>
        <dbReference type="Rhea" id="RHEA-COMP:9863"/>
        <dbReference type="Rhea" id="RHEA-COMP:11604"/>
        <dbReference type="ChEBI" id="CHEBI:15378"/>
        <dbReference type="ChEBI" id="CHEBI:29999"/>
        <dbReference type="ChEBI" id="CHEBI:30616"/>
        <dbReference type="ChEBI" id="CHEBI:83421"/>
        <dbReference type="ChEBI" id="CHEBI:456216"/>
    </reaction>
</comment>
<dbReference type="Pfam" id="PF01657">
    <property type="entry name" value="Stress-antifung"/>
    <property type="match status" value="2"/>
</dbReference>
<dbReference type="PANTHER" id="PTHR47973">
    <property type="entry name" value="CYSTEINE-RICH RECEPTOR-LIKE PROTEIN KINASE 3"/>
    <property type="match status" value="1"/>
</dbReference>
<dbReference type="InterPro" id="IPR052059">
    <property type="entry name" value="CR_Ser/Thr_kinase"/>
</dbReference>
<keyword evidence="10" id="KW-0067">ATP-binding</keyword>
<dbReference type="AlphaFoldDB" id="W9S0M7"/>
<evidence type="ECO:0000256" key="6">
    <source>
        <dbReference type="ARBA" id="ARBA00022729"/>
    </source>
</evidence>
<proteinExistence type="predicted"/>
<evidence type="ECO:0000259" key="20">
    <source>
        <dbReference type="PROSITE" id="PS50011"/>
    </source>
</evidence>
<comment type="catalytic activity">
    <reaction evidence="16">
        <text>L-threonyl-[protein] + ATP = O-phospho-L-threonyl-[protein] + ADP + H(+)</text>
        <dbReference type="Rhea" id="RHEA:46608"/>
        <dbReference type="Rhea" id="RHEA-COMP:11060"/>
        <dbReference type="Rhea" id="RHEA-COMP:11605"/>
        <dbReference type="ChEBI" id="CHEBI:15378"/>
        <dbReference type="ChEBI" id="CHEBI:30013"/>
        <dbReference type="ChEBI" id="CHEBI:30616"/>
        <dbReference type="ChEBI" id="CHEBI:61977"/>
        <dbReference type="ChEBI" id="CHEBI:456216"/>
    </reaction>
</comment>
<reference evidence="23" key="1">
    <citation type="submission" date="2013-01" db="EMBL/GenBank/DDBJ databases">
        <title>Draft Genome Sequence of a Mulberry Tree, Morus notabilis C.K. Schneid.</title>
        <authorList>
            <person name="He N."/>
            <person name="Zhao S."/>
        </authorList>
    </citation>
    <scope>NUCLEOTIDE SEQUENCE</scope>
</reference>
<keyword evidence="11 18" id="KW-1133">Transmembrane helix</keyword>
<keyword evidence="23" id="KW-1185">Reference proteome</keyword>
<dbReference type="InterPro" id="IPR011009">
    <property type="entry name" value="Kinase-like_dom_sf"/>
</dbReference>
<dbReference type="CDD" id="cd23509">
    <property type="entry name" value="Gnk2-like"/>
    <property type="match status" value="2"/>
</dbReference>
<feature type="chain" id="PRO_5004932885" evidence="19">
    <location>
        <begin position="31"/>
        <end position="664"/>
    </location>
</feature>
<evidence type="ECO:0000256" key="2">
    <source>
        <dbReference type="ARBA" id="ARBA00022527"/>
    </source>
</evidence>
<evidence type="ECO:0000256" key="11">
    <source>
        <dbReference type="ARBA" id="ARBA00022989"/>
    </source>
</evidence>
<evidence type="ECO:0000256" key="16">
    <source>
        <dbReference type="ARBA" id="ARBA00047951"/>
    </source>
</evidence>
<keyword evidence="3" id="KW-0597">Phosphoprotein</keyword>
<dbReference type="Proteomes" id="UP000030645">
    <property type="component" value="Unassembled WGS sequence"/>
</dbReference>
<dbReference type="Gene3D" id="3.30.200.20">
    <property type="entry name" value="Phosphorylase Kinase, domain 1"/>
    <property type="match status" value="1"/>
</dbReference>
<keyword evidence="14" id="KW-0325">Glycoprotein</keyword>
<evidence type="ECO:0000256" key="15">
    <source>
        <dbReference type="ARBA" id="ARBA00047558"/>
    </source>
</evidence>
<dbReference type="OrthoDB" id="1908121at2759"/>
<name>W9S0M7_9ROSA</name>
<dbReference type="InterPro" id="IPR001245">
    <property type="entry name" value="Ser-Thr/Tyr_kinase_cat_dom"/>
</dbReference>
<feature type="region of interest" description="Disordered" evidence="17">
    <location>
        <begin position="626"/>
        <end position="664"/>
    </location>
</feature>
<dbReference type="eggNOG" id="ENOG502QRU4">
    <property type="taxonomic scope" value="Eukaryota"/>
</dbReference>
<dbReference type="EMBL" id="KE345913">
    <property type="protein sequence ID" value="EXC20318.1"/>
    <property type="molecule type" value="Genomic_DNA"/>
</dbReference>
<dbReference type="FunFam" id="3.30.430.20:FF:000029">
    <property type="entry name" value="Cysteine-rich receptor-like protein kinase 42"/>
    <property type="match status" value="1"/>
</dbReference>
<evidence type="ECO:0000256" key="9">
    <source>
        <dbReference type="ARBA" id="ARBA00022777"/>
    </source>
</evidence>
<dbReference type="GO" id="GO:0005524">
    <property type="term" value="F:ATP binding"/>
    <property type="evidence" value="ECO:0007669"/>
    <property type="project" value="UniProtKB-KW"/>
</dbReference>
<dbReference type="KEGG" id="mnt:21403432"/>
<keyword evidence="9 22" id="KW-0418">Kinase</keyword>
<comment type="subcellular location">
    <subcellularLocation>
        <location evidence="1">Membrane</location>
        <topology evidence="1">Single-pass membrane protein</topology>
    </subcellularLocation>
</comment>
<accession>W9S0M7</accession>
<evidence type="ECO:0000256" key="7">
    <source>
        <dbReference type="ARBA" id="ARBA00022737"/>
    </source>
</evidence>
<dbReference type="Gene3D" id="3.30.430.20">
    <property type="entry name" value="Gnk2 domain, C-X8-C-X2-C motif"/>
    <property type="match status" value="2"/>
</dbReference>
<keyword evidence="4" id="KW-0808">Transferase</keyword>
<dbReference type="FunFam" id="1.10.510.10:FF:000336">
    <property type="entry name" value="Cysteine-rich receptor-like protein kinase 2"/>
    <property type="match status" value="1"/>
</dbReference>
<evidence type="ECO:0000256" key="10">
    <source>
        <dbReference type="ARBA" id="ARBA00022840"/>
    </source>
</evidence>
<dbReference type="CDD" id="cd14066">
    <property type="entry name" value="STKc_IRAK"/>
    <property type="match status" value="1"/>
</dbReference>
<evidence type="ECO:0000256" key="5">
    <source>
        <dbReference type="ARBA" id="ARBA00022692"/>
    </source>
</evidence>
<evidence type="ECO:0000256" key="13">
    <source>
        <dbReference type="ARBA" id="ARBA00023170"/>
    </source>
</evidence>
<gene>
    <name evidence="22" type="ORF">L484_020538</name>
</gene>
<keyword evidence="13 22" id="KW-0675">Receptor</keyword>
<feature type="signal peptide" evidence="19">
    <location>
        <begin position="1"/>
        <end position="30"/>
    </location>
</feature>
<dbReference type="InterPro" id="IPR000719">
    <property type="entry name" value="Prot_kinase_dom"/>
</dbReference>
<dbReference type="SMART" id="SM00220">
    <property type="entry name" value="S_TKc"/>
    <property type="match status" value="1"/>
</dbReference>
<protein>
    <submittedName>
        <fullName evidence="22">Cysteine-rich receptor-like protein kinase 42</fullName>
    </submittedName>
</protein>
<feature type="domain" description="Gnk2-homologous" evidence="21">
    <location>
        <begin position="146"/>
        <end position="250"/>
    </location>
</feature>
<keyword evidence="12 18" id="KW-0472">Membrane</keyword>
<dbReference type="FunFam" id="3.30.430.20:FF:000015">
    <property type="entry name" value="Cysteine-rich receptor-like protein kinase 3"/>
    <property type="match status" value="1"/>
</dbReference>
<evidence type="ECO:0000256" key="8">
    <source>
        <dbReference type="ARBA" id="ARBA00022741"/>
    </source>
</evidence>
<sequence length="664" mass="73108">MKNSMQTSSVYLFFFFVLFLFSFFFSTSLSDPRISEAELYCGDGRSPANTSIIPTFTKVMQNLSQVMNTSYWAANSINYSSAPKKSIYVLSQCHEDLSHTDCLLCYAAARTRIPRCLPSPYARLFLDGCFLRYDNYSFYGESVDPVHDTVNCSSRFGAVQGASEKKKFLEDVGFVVGNVTRLALKNGGIGVGEVKGKGVFGLAQCWETVGESGCRVCFRKATSEIKKCGASREGRSLNAGCYLRYSTEKFYSDGKEANSGGSSSRSRGVIIAIVLGVVAFVILCLFVAYAAYTRVSKTRARRKNLEQVSISIRKSSLNFKYETLERATDFFNPSTKIGQGGAGSVFKGTLQDGQIVAVKRLIFNTKQWVDEFFNEVNLISVIQHKNLVKLLGCSIEGPESLLVYEYVPNRSLDQFLFEKNKVQILNWKQRLNIIVGTAEGLAFLHGGSKVRIIHRDIKSSNVLLDEDLTPKIADFGLVRCFGADKSHLSTGIAGTLGYMAPEYLVRGQLTDKADVYSFGVLVLEIVCGRRNCAFTQDSGSLLQTVWKLYKSDKLVEAVDPCLNGDFPSNEVYNMLQIGLLCTQASVALRPSMAEVVSMLTNNEKEIPTPNQPPFLNASVLGPTTSSKSYSTQSMVSNPLTRAEASCTSTEMTSTSNNSDGPTRV</sequence>
<dbReference type="FunFam" id="3.30.200.20:FF:000177">
    <property type="entry name" value="Cysteine-rich receptor-like protein kinase 2"/>
    <property type="match status" value="1"/>
</dbReference>
<evidence type="ECO:0000256" key="17">
    <source>
        <dbReference type="SAM" id="MobiDB-lite"/>
    </source>
</evidence>
<dbReference type="InterPro" id="IPR038408">
    <property type="entry name" value="GNK2_sf"/>
</dbReference>
<evidence type="ECO:0000256" key="14">
    <source>
        <dbReference type="ARBA" id="ARBA00023180"/>
    </source>
</evidence>